<keyword evidence="11" id="KW-1185">Reference proteome</keyword>
<evidence type="ECO:0000256" key="7">
    <source>
        <dbReference type="SAM" id="MobiDB-lite"/>
    </source>
</evidence>
<dbReference type="RefSeq" id="WP_051921956.1">
    <property type="nucleotide sequence ID" value="NZ_JGZI01000010.1"/>
</dbReference>
<dbReference type="InterPro" id="IPR036259">
    <property type="entry name" value="MFS_trans_sf"/>
</dbReference>
<keyword evidence="6 8" id="KW-0472">Membrane</keyword>
<feature type="transmembrane region" description="Helical" evidence="8">
    <location>
        <begin position="265"/>
        <end position="283"/>
    </location>
</feature>
<feature type="transmembrane region" description="Helical" evidence="8">
    <location>
        <begin position="99"/>
        <end position="119"/>
    </location>
</feature>
<dbReference type="Pfam" id="PF07690">
    <property type="entry name" value="MFS_1"/>
    <property type="match status" value="1"/>
</dbReference>
<feature type="transmembrane region" description="Helical" evidence="8">
    <location>
        <begin position="290"/>
        <end position="309"/>
    </location>
</feature>
<name>A0A087CDR9_9BIFI</name>
<evidence type="ECO:0000256" key="2">
    <source>
        <dbReference type="ARBA" id="ARBA00008335"/>
    </source>
</evidence>
<dbReference type="OrthoDB" id="9795150at2"/>
<evidence type="ECO:0000259" key="9">
    <source>
        <dbReference type="PROSITE" id="PS50850"/>
    </source>
</evidence>
<comment type="similarity">
    <text evidence="2">Belongs to the major facilitator superfamily.</text>
</comment>
<dbReference type="PANTHER" id="PTHR23514">
    <property type="entry name" value="BYPASS OF STOP CODON PROTEIN 6"/>
    <property type="match status" value="1"/>
</dbReference>
<dbReference type="GO" id="GO:0005886">
    <property type="term" value="C:plasma membrane"/>
    <property type="evidence" value="ECO:0007669"/>
    <property type="project" value="UniProtKB-SubCell"/>
</dbReference>
<keyword evidence="5 8" id="KW-1133">Transmembrane helix</keyword>
<dbReference type="InterPro" id="IPR020846">
    <property type="entry name" value="MFS_dom"/>
</dbReference>
<feature type="transmembrane region" description="Helical" evidence="8">
    <location>
        <begin position="380"/>
        <end position="398"/>
    </location>
</feature>
<evidence type="ECO:0000256" key="5">
    <source>
        <dbReference type="ARBA" id="ARBA00022989"/>
    </source>
</evidence>
<evidence type="ECO:0000256" key="6">
    <source>
        <dbReference type="ARBA" id="ARBA00023136"/>
    </source>
</evidence>
<feature type="region of interest" description="Disordered" evidence="7">
    <location>
        <begin position="187"/>
        <end position="206"/>
    </location>
</feature>
<dbReference type="EMBL" id="JGZI01000010">
    <property type="protein sequence ID" value="KFI81419.1"/>
    <property type="molecule type" value="Genomic_DNA"/>
</dbReference>
<dbReference type="SUPFAM" id="SSF103473">
    <property type="entry name" value="MFS general substrate transporter"/>
    <property type="match status" value="1"/>
</dbReference>
<feature type="transmembrane region" description="Helical" evidence="8">
    <location>
        <begin position="71"/>
        <end position="93"/>
    </location>
</feature>
<evidence type="ECO:0000256" key="1">
    <source>
        <dbReference type="ARBA" id="ARBA00004651"/>
    </source>
</evidence>
<dbReference type="PROSITE" id="PS50850">
    <property type="entry name" value="MFS"/>
    <property type="match status" value="1"/>
</dbReference>
<evidence type="ECO:0000256" key="4">
    <source>
        <dbReference type="ARBA" id="ARBA00022692"/>
    </source>
</evidence>
<evidence type="ECO:0000256" key="3">
    <source>
        <dbReference type="ARBA" id="ARBA00022448"/>
    </source>
</evidence>
<keyword evidence="3" id="KW-0813">Transport</keyword>
<reference evidence="10 11" key="1">
    <citation type="submission" date="2014-03" db="EMBL/GenBank/DDBJ databases">
        <title>Genomics of Bifidobacteria.</title>
        <authorList>
            <person name="Ventura M."/>
            <person name="Milani C."/>
            <person name="Lugli G.A."/>
        </authorList>
    </citation>
    <scope>NUCLEOTIDE SEQUENCE [LARGE SCALE GENOMIC DNA]</scope>
    <source>
        <strain evidence="10 11">LMG 21775</strain>
    </source>
</reference>
<dbReference type="PANTHER" id="PTHR23514:SF3">
    <property type="entry name" value="BYPASS OF STOP CODON PROTEIN 6"/>
    <property type="match status" value="1"/>
</dbReference>
<gene>
    <name evidence="10" type="ORF">BPSY_1827</name>
</gene>
<accession>A0A087CDR9</accession>
<proteinExistence type="inferred from homology"/>
<feature type="transmembrane region" description="Helical" evidence="8">
    <location>
        <begin position="40"/>
        <end position="59"/>
    </location>
</feature>
<dbReference type="Gene3D" id="1.20.1250.20">
    <property type="entry name" value="MFS general substrate transporter like domains"/>
    <property type="match status" value="2"/>
</dbReference>
<sequence>MVNLLLAVIYLAFISLGLPDSLLGSAWPSMVKSFGVPVSYAGGVAVIIALGTIISALLSDRITLRFGAGKVTVCSVCLTALALLGFSFSTGYWQLCLAAIPYGLGAGGVDAALNNYVALHYTSRHMSWLHCMWGVGASVGPYIMGFALTGGQGWAGGYRIIALLQMALTAVLLLSLPLWKQRRVTAEETHPDGSGESGNPAADGAGAERRTSLSLREIIGIPGASQVFVMMFCYCAIETTAGLWASSYMVMHRGISVEQAATWASMFYIGITVGRALSGFLTMRFNDTTMIRIGCCVMAIGLVVVLLPIDAHVVVLSGLVVLGLGCAPVYPCVIHSTPELFGASRSQAIVGVQMASAYTGSLLMPPVFGMIANGIDIGLFPWYLLGLLALMIVMHEGLQGVKLRHDIGKVVHTHETSPV</sequence>
<evidence type="ECO:0000256" key="8">
    <source>
        <dbReference type="SAM" id="Phobius"/>
    </source>
</evidence>
<comment type="subcellular location">
    <subcellularLocation>
        <location evidence="1">Cell membrane</location>
        <topology evidence="1">Multi-pass membrane protein</topology>
    </subcellularLocation>
</comment>
<dbReference type="AlphaFoldDB" id="A0A087CDR9"/>
<dbReference type="InterPro" id="IPR051788">
    <property type="entry name" value="MFS_Transporter"/>
</dbReference>
<feature type="transmembrane region" description="Helical" evidence="8">
    <location>
        <begin position="348"/>
        <end position="368"/>
    </location>
</feature>
<dbReference type="eggNOG" id="COG0738">
    <property type="taxonomic scope" value="Bacteria"/>
</dbReference>
<feature type="transmembrane region" description="Helical" evidence="8">
    <location>
        <begin position="218"/>
        <end position="245"/>
    </location>
</feature>
<keyword evidence="4 8" id="KW-0812">Transmembrane</keyword>
<dbReference type="GeneID" id="98301020"/>
<dbReference type="GO" id="GO:0022857">
    <property type="term" value="F:transmembrane transporter activity"/>
    <property type="evidence" value="ECO:0007669"/>
    <property type="project" value="InterPro"/>
</dbReference>
<dbReference type="STRING" id="218140.BPSY_1827"/>
<evidence type="ECO:0000313" key="10">
    <source>
        <dbReference type="EMBL" id="KFI81419.1"/>
    </source>
</evidence>
<protein>
    <submittedName>
        <fullName evidence="10">Transporter, major facilitator family protein</fullName>
    </submittedName>
</protein>
<feature type="domain" description="Major facilitator superfamily (MFS) profile" evidence="9">
    <location>
        <begin position="5"/>
        <end position="404"/>
    </location>
</feature>
<feature type="transmembrane region" description="Helical" evidence="8">
    <location>
        <begin position="160"/>
        <end position="179"/>
    </location>
</feature>
<feature type="transmembrane region" description="Helical" evidence="8">
    <location>
        <begin position="131"/>
        <end position="148"/>
    </location>
</feature>
<feature type="transmembrane region" description="Helical" evidence="8">
    <location>
        <begin position="315"/>
        <end position="336"/>
    </location>
</feature>
<dbReference type="Proteomes" id="UP000029050">
    <property type="component" value="Unassembled WGS sequence"/>
</dbReference>
<comment type="caution">
    <text evidence="10">The sequence shown here is derived from an EMBL/GenBank/DDBJ whole genome shotgun (WGS) entry which is preliminary data.</text>
</comment>
<organism evidence="10 11">
    <name type="scientific">Bifidobacterium psychraerophilum</name>
    <dbReference type="NCBI Taxonomy" id="218140"/>
    <lineage>
        <taxon>Bacteria</taxon>
        <taxon>Bacillati</taxon>
        <taxon>Actinomycetota</taxon>
        <taxon>Actinomycetes</taxon>
        <taxon>Bifidobacteriales</taxon>
        <taxon>Bifidobacteriaceae</taxon>
        <taxon>Bifidobacterium</taxon>
    </lineage>
</organism>
<evidence type="ECO:0000313" key="11">
    <source>
        <dbReference type="Proteomes" id="UP000029050"/>
    </source>
</evidence>
<dbReference type="InterPro" id="IPR011701">
    <property type="entry name" value="MFS"/>
</dbReference>